<dbReference type="GO" id="GO:0022857">
    <property type="term" value="F:transmembrane transporter activity"/>
    <property type="evidence" value="ECO:0007669"/>
    <property type="project" value="InterPro"/>
</dbReference>
<reference evidence="6 7" key="1">
    <citation type="journal article" date="2018" name="Nat. Biotechnol.">
        <title>A standardized bacterial taxonomy based on genome phylogeny substantially revises the tree of life.</title>
        <authorList>
            <person name="Parks D.H."/>
            <person name="Chuvochina M."/>
            <person name="Waite D.W."/>
            <person name="Rinke C."/>
            <person name="Skarshewski A."/>
            <person name="Chaumeil P.A."/>
            <person name="Hugenholtz P."/>
        </authorList>
    </citation>
    <scope>NUCLEOTIDE SEQUENCE [LARGE SCALE GENOMIC DNA]</scope>
    <source>
        <strain evidence="6">UBA8707</strain>
    </source>
</reference>
<dbReference type="AlphaFoldDB" id="A0A358HZL3"/>
<accession>A0A358HZL3</accession>
<feature type="transmembrane region" description="Helical" evidence="4">
    <location>
        <begin position="76"/>
        <end position="94"/>
    </location>
</feature>
<gene>
    <name evidence="6" type="ORF">DEF21_21425</name>
</gene>
<feature type="domain" description="Major facilitator superfamily (MFS) profile" evidence="5">
    <location>
        <begin position="1"/>
        <end position="124"/>
    </location>
</feature>
<dbReference type="EMBL" id="DOOG01000169">
    <property type="protein sequence ID" value="HBV00443.1"/>
    <property type="molecule type" value="Genomic_DNA"/>
</dbReference>
<dbReference type="RefSeq" id="WP_277293793.1">
    <property type="nucleotide sequence ID" value="NZ_DOOG01000169.1"/>
</dbReference>
<feature type="non-terminal residue" evidence="6">
    <location>
        <position position="124"/>
    </location>
</feature>
<dbReference type="PANTHER" id="PTHR23521:SF3">
    <property type="entry name" value="MFS TRANSPORTER"/>
    <property type="match status" value="1"/>
</dbReference>
<keyword evidence="1 4" id="KW-0812">Transmembrane</keyword>
<dbReference type="PROSITE" id="PS50850">
    <property type="entry name" value="MFS"/>
    <property type="match status" value="1"/>
</dbReference>
<dbReference type="Proteomes" id="UP000264753">
    <property type="component" value="Unassembled WGS sequence"/>
</dbReference>
<dbReference type="Gene3D" id="1.20.1250.20">
    <property type="entry name" value="MFS general substrate transporter like domains"/>
    <property type="match status" value="1"/>
</dbReference>
<feature type="transmembrane region" description="Helical" evidence="4">
    <location>
        <begin position="100"/>
        <end position="120"/>
    </location>
</feature>
<feature type="transmembrane region" description="Helical" evidence="4">
    <location>
        <begin position="7"/>
        <end position="27"/>
    </location>
</feature>
<organism evidence="6 7">
    <name type="scientific">Thalassospira lucentensis</name>
    <dbReference type="NCBI Taxonomy" id="168935"/>
    <lineage>
        <taxon>Bacteria</taxon>
        <taxon>Pseudomonadati</taxon>
        <taxon>Pseudomonadota</taxon>
        <taxon>Alphaproteobacteria</taxon>
        <taxon>Rhodospirillales</taxon>
        <taxon>Thalassospiraceae</taxon>
        <taxon>Thalassospira</taxon>
    </lineage>
</organism>
<evidence type="ECO:0000256" key="3">
    <source>
        <dbReference type="ARBA" id="ARBA00023136"/>
    </source>
</evidence>
<name>A0A358HZL3_9PROT</name>
<sequence>MARTGKSFAVSMITVCQLMALALWFSATAVLPQLRAEFDLGAVQSSLFTSSVVLGFVLGTVTSAVFGLADRIEPRRFWAVSAIIAATANILILTVPVDGVLVIVLRLVTGVCMAGIYPIGMKMV</sequence>
<keyword evidence="2 4" id="KW-1133">Transmembrane helix</keyword>
<evidence type="ECO:0000256" key="1">
    <source>
        <dbReference type="ARBA" id="ARBA00022692"/>
    </source>
</evidence>
<dbReference type="GO" id="GO:0005886">
    <property type="term" value="C:plasma membrane"/>
    <property type="evidence" value="ECO:0007669"/>
    <property type="project" value="TreeGrafter"/>
</dbReference>
<dbReference type="PANTHER" id="PTHR23521">
    <property type="entry name" value="TRANSPORTER MFS SUPERFAMILY"/>
    <property type="match status" value="1"/>
</dbReference>
<comment type="caution">
    <text evidence="6">The sequence shown here is derived from an EMBL/GenBank/DDBJ whole genome shotgun (WGS) entry which is preliminary data.</text>
</comment>
<dbReference type="Pfam" id="PF07690">
    <property type="entry name" value="MFS_1"/>
    <property type="match status" value="1"/>
</dbReference>
<evidence type="ECO:0000313" key="6">
    <source>
        <dbReference type="EMBL" id="HBV00443.1"/>
    </source>
</evidence>
<dbReference type="InterPro" id="IPR036259">
    <property type="entry name" value="MFS_trans_sf"/>
</dbReference>
<evidence type="ECO:0000256" key="2">
    <source>
        <dbReference type="ARBA" id="ARBA00022989"/>
    </source>
</evidence>
<feature type="transmembrane region" description="Helical" evidence="4">
    <location>
        <begin position="47"/>
        <end position="69"/>
    </location>
</feature>
<keyword evidence="3 4" id="KW-0472">Membrane</keyword>
<evidence type="ECO:0000256" key="4">
    <source>
        <dbReference type="SAM" id="Phobius"/>
    </source>
</evidence>
<evidence type="ECO:0000259" key="5">
    <source>
        <dbReference type="PROSITE" id="PS50850"/>
    </source>
</evidence>
<dbReference type="InterPro" id="IPR020846">
    <property type="entry name" value="MFS_dom"/>
</dbReference>
<protein>
    <submittedName>
        <fullName evidence="6">MFS transporter</fullName>
    </submittedName>
</protein>
<dbReference type="InterPro" id="IPR011701">
    <property type="entry name" value="MFS"/>
</dbReference>
<proteinExistence type="predicted"/>
<dbReference type="SUPFAM" id="SSF103473">
    <property type="entry name" value="MFS general substrate transporter"/>
    <property type="match status" value="1"/>
</dbReference>
<evidence type="ECO:0000313" key="7">
    <source>
        <dbReference type="Proteomes" id="UP000264753"/>
    </source>
</evidence>